<feature type="domain" description="Phosphomannose isomerase type I catalytic" evidence="16">
    <location>
        <begin position="3"/>
        <end position="151"/>
    </location>
</feature>
<dbReference type="AlphaFoldDB" id="A0AAD4M5L9"/>
<dbReference type="PIRSF" id="PIRSF001480">
    <property type="entry name" value="Mannose-6-phosphate_isomerase"/>
    <property type="match status" value="1"/>
</dbReference>
<organism evidence="17 18">
    <name type="scientific">Multifurca ochricompacta</name>
    <dbReference type="NCBI Taxonomy" id="376703"/>
    <lineage>
        <taxon>Eukaryota</taxon>
        <taxon>Fungi</taxon>
        <taxon>Dikarya</taxon>
        <taxon>Basidiomycota</taxon>
        <taxon>Agaricomycotina</taxon>
        <taxon>Agaricomycetes</taxon>
        <taxon>Russulales</taxon>
        <taxon>Russulaceae</taxon>
        <taxon>Multifurca</taxon>
    </lineage>
</organism>
<dbReference type="InterPro" id="IPR046457">
    <property type="entry name" value="PMI_typeI_cat"/>
</dbReference>
<comment type="catalytic activity">
    <reaction evidence="1 12">
        <text>D-mannose 6-phosphate = D-fructose 6-phosphate</text>
        <dbReference type="Rhea" id="RHEA:12356"/>
        <dbReference type="ChEBI" id="CHEBI:58735"/>
        <dbReference type="ChEBI" id="CHEBI:61527"/>
        <dbReference type="EC" id="5.3.1.8"/>
    </reaction>
</comment>
<evidence type="ECO:0000256" key="4">
    <source>
        <dbReference type="ARBA" id="ARBA00010772"/>
    </source>
</evidence>
<proteinExistence type="inferred from homology"/>
<evidence type="ECO:0000256" key="14">
    <source>
        <dbReference type="RuleBase" id="RU004248"/>
    </source>
</evidence>
<dbReference type="EMBL" id="WTXG01000012">
    <property type="protein sequence ID" value="KAI0301943.1"/>
    <property type="molecule type" value="Genomic_DNA"/>
</dbReference>
<dbReference type="InterPro" id="IPR001250">
    <property type="entry name" value="Man6P_Isoase-1"/>
</dbReference>
<dbReference type="Gene3D" id="2.60.120.10">
    <property type="entry name" value="Jelly Rolls"/>
    <property type="match status" value="3"/>
</dbReference>
<dbReference type="NCBIfam" id="TIGR00218">
    <property type="entry name" value="manA"/>
    <property type="match status" value="1"/>
</dbReference>
<dbReference type="PRINTS" id="PR00714">
    <property type="entry name" value="MAN6PISMRASE"/>
</dbReference>
<dbReference type="InterPro" id="IPR016305">
    <property type="entry name" value="Mannose-6-P_Isomerase"/>
</dbReference>
<comment type="pathway">
    <text evidence="3 14">Nucleotide-sugar biosynthesis; GDP-alpha-D-mannose biosynthesis; alpha-D-mannose 1-phosphate from D-fructose 6-phosphate: step 1/2.</text>
</comment>
<evidence type="ECO:0000313" key="17">
    <source>
        <dbReference type="EMBL" id="KAI0301943.1"/>
    </source>
</evidence>
<evidence type="ECO:0000256" key="6">
    <source>
        <dbReference type="ARBA" id="ARBA00018236"/>
    </source>
</evidence>
<evidence type="ECO:0000256" key="2">
    <source>
        <dbReference type="ARBA" id="ARBA00002564"/>
    </source>
</evidence>
<dbReference type="Pfam" id="PF01238">
    <property type="entry name" value="PMI_typeI_C"/>
    <property type="match status" value="1"/>
</dbReference>
<dbReference type="InterPro" id="IPR018050">
    <property type="entry name" value="Pmannose_isomerase-type1_CS"/>
</dbReference>
<comment type="function">
    <text evidence="2">Involved in the synthesis of the GDP-mannose and dolichol-phosphate-mannose required for a number of critical mannosyl transfer reactions.</text>
</comment>
<sequence>MHVFKIVPTVQQYDWGKVGTSSKVALFAKSAGLTDFHVDESKPYAELWMGTHPKSPSIIPASGETLASYLSENRALIGEKVIQKFDADDGNLPFLFKVLAIEKALSIQSHPDKATAERLHAQQPDVYKDPNHKPEMALAITPFTALCGFLPLVDIATYLASVRELTALIPRAILDNFLALVPTGDLNAPAAKQALRDVFSAVMTAPTETFTTQLARLVERYRSGSVYAEEESVRELLSPGEAIFLGAGEPHAYISGDIIECMANSDNVIRAGLTPKLRDIPNLVATLTYAAAPASRHVVSPVPFPAAFASTLYNPPISEFSVVSVTLTHGQTETHRAIEGPSIAIITDGKGTIRWGGGSLDIVQGEVIFIGANTATDLLATGEKLELYRAFVEA</sequence>
<dbReference type="EC" id="5.3.1.8" evidence="5 12"/>
<evidence type="ECO:0000313" key="18">
    <source>
        <dbReference type="Proteomes" id="UP001203297"/>
    </source>
</evidence>
<evidence type="ECO:0000256" key="13">
    <source>
        <dbReference type="RuleBase" id="RU004189"/>
    </source>
</evidence>
<accession>A0AAD4M5L9</accession>
<feature type="binding site" evidence="11">
    <location>
        <position position="135"/>
    </location>
    <ligand>
        <name>Zn(2+)</name>
        <dbReference type="ChEBI" id="CHEBI:29105"/>
    </ligand>
</feature>
<dbReference type="Pfam" id="PF20511">
    <property type="entry name" value="PMI_typeI_cat"/>
    <property type="match status" value="1"/>
</dbReference>
<evidence type="ECO:0000256" key="7">
    <source>
        <dbReference type="ARBA" id="ARBA00022723"/>
    </source>
</evidence>
<evidence type="ECO:0000256" key="5">
    <source>
        <dbReference type="ARBA" id="ARBA00011956"/>
    </source>
</evidence>
<dbReference type="PROSITE" id="PS00965">
    <property type="entry name" value="PMI_I_1"/>
    <property type="match status" value="1"/>
</dbReference>
<comment type="similarity">
    <text evidence="4 13">Belongs to the mannose-6-phosphate isomerase type 1 family.</text>
</comment>
<dbReference type="GO" id="GO:0005829">
    <property type="term" value="C:cytosol"/>
    <property type="evidence" value="ECO:0007669"/>
    <property type="project" value="TreeGrafter"/>
</dbReference>
<dbReference type="GO" id="GO:0009298">
    <property type="term" value="P:GDP-mannose biosynthetic process"/>
    <property type="evidence" value="ECO:0007669"/>
    <property type="project" value="InterPro"/>
</dbReference>
<evidence type="ECO:0000256" key="8">
    <source>
        <dbReference type="ARBA" id="ARBA00022833"/>
    </source>
</evidence>
<evidence type="ECO:0000259" key="16">
    <source>
        <dbReference type="Pfam" id="PF20511"/>
    </source>
</evidence>
<evidence type="ECO:0000256" key="10">
    <source>
        <dbReference type="PIRSR" id="PIRSR001480-1"/>
    </source>
</evidence>
<dbReference type="InterPro" id="IPR014710">
    <property type="entry name" value="RmlC-like_jellyroll"/>
</dbReference>
<dbReference type="Proteomes" id="UP001203297">
    <property type="component" value="Unassembled WGS sequence"/>
</dbReference>
<evidence type="ECO:0000256" key="9">
    <source>
        <dbReference type="ARBA" id="ARBA00023235"/>
    </source>
</evidence>
<feature type="binding site" evidence="11">
    <location>
        <position position="108"/>
    </location>
    <ligand>
        <name>Zn(2+)</name>
        <dbReference type="ChEBI" id="CHEBI:29105"/>
    </ligand>
</feature>
<feature type="active site" evidence="10">
    <location>
        <position position="270"/>
    </location>
</feature>
<keyword evidence="7 11" id="KW-0479">Metal-binding</keyword>
<comment type="caution">
    <text evidence="17">The sequence shown here is derived from an EMBL/GenBank/DDBJ whole genome shotgun (WGS) entry which is preliminary data.</text>
</comment>
<dbReference type="PANTHER" id="PTHR10309">
    <property type="entry name" value="MANNOSE-6-PHOSPHATE ISOMERASE"/>
    <property type="match status" value="1"/>
</dbReference>
<dbReference type="InterPro" id="IPR011051">
    <property type="entry name" value="RmlC_Cupin_sf"/>
</dbReference>
<dbReference type="CDD" id="cd07011">
    <property type="entry name" value="cupin_PMI_type_I_N"/>
    <property type="match status" value="1"/>
</dbReference>
<dbReference type="GO" id="GO:0004476">
    <property type="term" value="F:mannose-6-phosphate isomerase activity"/>
    <property type="evidence" value="ECO:0007669"/>
    <property type="project" value="UniProtKB-EC"/>
</dbReference>
<evidence type="ECO:0000256" key="11">
    <source>
        <dbReference type="PIRSR" id="PIRSR001480-2"/>
    </source>
</evidence>
<keyword evidence="9 12" id="KW-0413">Isomerase</keyword>
<feature type="binding site" evidence="11">
    <location>
        <position position="251"/>
    </location>
    <ligand>
        <name>Zn(2+)</name>
        <dbReference type="ChEBI" id="CHEBI:29105"/>
    </ligand>
</feature>
<evidence type="ECO:0000256" key="12">
    <source>
        <dbReference type="RuleBase" id="RU000611"/>
    </source>
</evidence>
<feature type="binding site" evidence="11">
    <location>
        <position position="110"/>
    </location>
    <ligand>
        <name>Zn(2+)</name>
        <dbReference type="ChEBI" id="CHEBI:29105"/>
    </ligand>
</feature>
<dbReference type="GO" id="GO:0005975">
    <property type="term" value="P:carbohydrate metabolic process"/>
    <property type="evidence" value="ECO:0007669"/>
    <property type="project" value="InterPro"/>
</dbReference>
<name>A0AAD4M5L9_9AGAM</name>
<reference evidence="17" key="1">
    <citation type="journal article" date="2022" name="New Phytol.">
        <title>Evolutionary transition to the ectomycorrhizal habit in the genomes of a hyperdiverse lineage of mushroom-forming fungi.</title>
        <authorList>
            <person name="Looney B."/>
            <person name="Miyauchi S."/>
            <person name="Morin E."/>
            <person name="Drula E."/>
            <person name="Courty P.E."/>
            <person name="Kohler A."/>
            <person name="Kuo A."/>
            <person name="LaButti K."/>
            <person name="Pangilinan J."/>
            <person name="Lipzen A."/>
            <person name="Riley R."/>
            <person name="Andreopoulos W."/>
            <person name="He G."/>
            <person name="Johnson J."/>
            <person name="Nolan M."/>
            <person name="Tritt A."/>
            <person name="Barry K.W."/>
            <person name="Grigoriev I.V."/>
            <person name="Nagy L.G."/>
            <person name="Hibbett D."/>
            <person name="Henrissat B."/>
            <person name="Matheny P.B."/>
            <person name="Labbe J."/>
            <person name="Martin F.M."/>
        </authorList>
    </citation>
    <scope>NUCLEOTIDE SEQUENCE</scope>
    <source>
        <strain evidence="17">BPL690</strain>
    </source>
</reference>
<comment type="cofactor">
    <cofactor evidence="11 12">
        <name>Zn(2+)</name>
        <dbReference type="ChEBI" id="CHEBI:29105"/>
    </cofactor>
    <text evidence="11 12">Binds 1 zinc ion per subunit.</text>
</comment>
<dbReference type="InterPro" id="IPR046456">
    <property type="entry name" value="PMI_typeI_C"/>
</dbReference>
<keyword evidence="18" id="KW-1185">Reference proteome</keyword>
<evidence type="ECO:0000259" key="15">
    <source>
        <dbReference type="Pfam" id="PF01238"/>
    </source>
</evidence>
<dbReference type="PROSITE" id="PS00966">
    <property type="entry name" value="PMI_I_2"/>
    <property type="match status" value="1"/>
</dbReference>
<evidence type="ECO:0000256" key="1">
    <source>
        <dbReference type="ARBA" id="ARBA00000757"/>
    </source>
</evidence>
<dbReference type="SUPFAM" id="SSF51182">
    <property type="entry name" value="RmlC-like cupins"/>
    <property type="match status" value="1"/>
</dbReference>
<protein>
    <recommendedName>
        <fullName evidence="6 12">Mannose-6-phosphate isomerase</fullName>
        <ecNumber evidence="5 12">5.3.1.8</ecNumber>
    </recommendedName>
</protein>
<evidence type="ECO:0000256" key="3">
    <source>
        <dbReference type="ARBA" id="ARBA00004666"/>
    </source>
</evidence>
<dbReference type="PANTHER" id="PTHR10309:SF0">
    <property type="entry name" value="MANNOSE-6-PHOSPHATE ISOMERASE"/>
    <property type="match status" value="1"/>
</dbReference>
<gene>
    <name evidence="17" type="ORF">B0F90DRAFT_1810016</name>
</gene>
<feature type="domain" description="Phosphomannose isomerase type I C-terminal" evidence="15">
    <location>
        <begin position="310"/>
        <end position="356"/>
    </location>
</feature>
<dbReference type="GO" id="GO:0008270">
    <property type="term" value="F:zinc ion binding"/>
    <property type="evidence" value="ECO:0007669"/>
    <property type="project" value="InterPro"/>
</dbReference>
<keyword evidence="8 11" id="KW-0862">Zinc</keyword>